<protein>
    <recommendedName>
        <fullName evidence="3">SAP domain-containing protein</fullName>
    </recommendedName>
</protein>
<evidence type="ECO:0008006" key="3">
    <source>
        <dbReference type="Google" id="ProtNLM"/>
    </source>
</evidence>
<evidence type="ECO:0000313" key="2">
    <source>
        <dbReference type="Proteomes" id="UP001198190"/>
    </source>
</evidence>
<name>A0AAW4UAZ4_9FIRM</name>
<dbReference type="EMBL" id="JAJCGD010000026">
    <property type="protein sequence ID" value="MCB6828811.1"/>
    <property type="molecule type" value="Genomic_DNA"/>
</dbReference>
<dbReference type="RefSeq" id="WP_227153104.1">
    <property type="nucleotide sequence ID" value="NZ_CAUBDY010000014.1"/>
</dbReference>
<reference evidence="1" key="1">
    <citation type="submission" date="2021-10" db="EMBL/GenBank/DDBJ databases">
        <title>Collection of gut derived symbiotic bacterial strains cultured from healthy donors.</title>
        <authorList>
            <person name="Lin H."/>
            <person name="Littmann E."/>
            <person name="Claire K."/>
            <person name="Pamer E."/>
        </authorList>
    </citation>
    <scope>NUCLEOTIDE SEQUENCE</scope>
    <source>
        <strain evidence="1">MSK.7.16</strain>
    </source>
</reference>
<organism evidence="1 2">
    <name type="scientific">Megamonas funiformis</name>
    <dbReference type="NCBI Taxonomy" id="437897"/>
    <lineage>
        <taxon>Bacteria</taxon>
        <taxon>Bacillati</taxon>
        <taxon>Bacillota</taxon>
        <taxon>Negativicutes</taxon>
        <taxon>Selenomonadales</taxon>
        <taxon>Selenomonadaceae</taxon>
        <taxon>Megamonas</taxon>
    </lineage>
</organism>
<dbReference type="AlphaFoldDB" id="A0AAW4UAZ4"/>
<evidence type="ECO:0000313" key="1">
    <source>
        <dbReference type="EMBL" id="MCB6828811.1"/>
    </source>
</evidence>
<accession>A0AAW4UAZ4</accession>
<sequence length="68" mass="7947">MIIKEIRKFANEKGIVLPKKATKEVLIHTIQVAEGNNSCYATKKICYDHSCLWHEDCRKTFKNKKSHE</sequence>
<comment type="caution">
    <text evidence="1">The sequence shown here is derived from an EMBL/GenBank/DDBJ whole genome shotgun (WGS) entry which is preliminary data.</text>
</comment>
<gene>
    <name evidence="1" type="ORF">LIY65_08915</name>
</gene>
<proteinExistence type="predicted"/>
<dbReference type="Proteomes" id="UP001198190">
    <property type="component" value="Unassembled WGS sequence"/>
</dbReference>